<dbReference type="InterPro" id="IPR047703">
    <property type="entry name" value="SCO2322-like"/>
</dbReference>
<gene>
    <name evidence="3" type="ORF">ACFY1D_09585</name>
</gene>
<dbReference type="NCBIfam" id="NF040672">
    <property type="entry name" value="SCO2322_fam"/>
    <property type="match status" value="1"/>
</dbReference>
<comment type="caution">
    <text evidence="3">The sequence shown here is derived from an EMBL/GenBank/DDBJ whole genome shotgun (WGS) entry which is preliminary data.</text>
</comment>
<feature type="compositionally biased region" description="Low complexity" evidence="1">
    <location>
        <begin position="219"/>
        <end position="230"/>
    </location>
</feature>
<evidence type="ECO:0000313" key="3">
    <source>
        <dbReference type="EMBL" id="MFF4521686.1"/>
    </source>
</evidence>
<feature type="transmembrane region" description="Helical" evidence="2">
    <location>
        <begin position="237"/>
        <end position="255"/>
    </location>
</feature>
<proteinExistence type="predicted"/>
<keyword evidence="2" id="KW-1133">Transmembrane helix</keyword>
<dbReference type="RefSeq" id="WP_387885121.1">
    <property type="nucleotide sequence ID" value="NZ_JBIAWJ010000003.1"/>
</dbReference>
<dbReference type="Proteomes" id="UP001602058">
    <property type="component" value="Unassembled WGS sequence"/>
</dbReference>
<evidence type="ECO:0000313" key="4">
    <source>
        <dbReference type="Proteomes" id="UP001602058"/>
    </source>
</evidence>
<protein>
    <submittedName>
        <fullName evidence="3">SCO2322 family protein</fullName>
    </submittedName>
</protein>
<accession>A0ABW6UE40</accession>
<keyword evidence="4" id="KW-1185">Reference proteome</keyword>
<organism evidence="3 4">
    <name type="scientific">Streptomyces bluensis</name>
    <dbReference type="NCBI Taxonomy" id="33897"/>
    <lineage>
        <taxon>Bacteria</taxon>
        <taxon>Bacillati</taxon>
        <taxon>Actinomycetota</taxon>
        <taxon>Actinomycetes</taxon>
        <taxon>Kitasatosporales</taxon>
        <taxon>Streptomycetaceae</taxon>
        <taxon>Streptomyces</taxon>
    </lineage>
</organism>
<evidence type="ECO:0000256" key="2">
    <source>
        <dbReference type="SAM" id="Phobius"/>
    </source>
</evidence>
<keyword evidence="2" id="KW-0472">Membrane</keyword>
<sequence length="262" mass="27338">MPGRRYRCRVPAQRPYEEAAAVIRRRTSLASPFPFPFPFLFLFLFLLVSVLVLVVGAADPARAAGYRYWSFWERDGGSAWTYATQGPSTARPSDGDVQGFRFTVSQDADDAAGPRGAADFASLCARTPPREGHKRVALVIDFGMAADAPSGETPPAPRTACARVPEDATTADALAAVAGPLRYDTNALLCAIADYPEKGCGEPVPDTGAGTSDEDPQTSAPASASGSEDGSSGGPSLGLFAGAGVVALLGAAAVWQARRRRG</sequence>
<keyword evidence="2" id="KW-0812">Transmembrane</keyword>
<feature type="region of interest" description="Disordered" evidence="1">
    <location>
        <begin position="201"/>
        <end position="236"/>
    </location>
</feature>
<reference evidence="3 4" key="1">
    <citation type="submission" date="2024-10" db="EMBL/GenBank/DDBJ databases">
        <title>The Natural Products Discovery Center: Release of the First 8490 Sequenced Strains for Exploring Actinobacteria Biosynthetic Diversity.</title>
        <authorList>
            <person name="Kalkreuter E."/>
            <person name="Kautsar S.A."/>
            <person name="Yang D."/>
            <person name="Bader C.D."/>
            <person name="Teijaro C.N."/>
            <person name="Fluegel L."/>
            <person name="Davis C.M."/>
            <person name="Simpson J.R."/>
            <person name="Lauterbach L."/>
            <person name="Steele A.D."/>
            <person name="Gui C."/>
            <person name="Meng S."/>
            <person name="Li G."/>
            <person name="Viehrig K."/>
            <person name="Ye F."/>
            <person name="Su P."/>
            <person name="Kiefer A.F."/>
            <person name="Nichols A."/>
            <person name="Cepeda A.J."/>
            <person name="Yan W."/>
            <person name="Fan B."/>
            <person name="Jiang Y."/>
            <person name="Adhikari A."/>
            <person name="Zheng C.-J."/>
            <person name="Schuster L."/>
            <person name="Cowan T.M."/>
            <person name="Smanski M.J."/>
            <person name="Chevrette M.G."/>
            <person name="De Carvalho L.P.S."/>
            <person name="Shen B."/>
        </authorList>
    </citation>
    <scope>NUCLEOTIDE SEQUENCE [LARGE SCALE GENOMIC DNA]</scope>
    <source>
        <strain evidence="3 4">NPDC001390</strain>
    </source>
</reference>
<evidence type="ECO:0000256" key="1">
    <source>
        <dbReference type="SAM" id="MobiDB-lite"/>
    </source>
</evidence>
<feature type="transmembrane region" description="Helical" evidence="2">
    <location>
        <begin position="33"/>
        <end position="58"/>
    </location>
</feature>
<dbReference type="InterPro" id="IPR047704">
    <property type="entry name" value="GPS-CTERM"/>
</dbReference>
<dbReference type="EMBL" id="JBIAWJ010000003">
    <property type="protein sequence ID" value="MFF4521686.1"/>
    <property type="molecule type" value="Genomic_DNA"/>
</dbReference>
<dbReference type="NCBIfam" id="NF040681">
    <property type="entry name" value="GPS-CTERM"/>
    <property type="match status" value="1"/>
</dbReference>
<name>A0ABW6UE40_9ACTN</name>